<accession>A0AAE1IS51</accession>
<feature type="domain" description="PNPLA" evidence="9">
    <location>
        <begin position="67"/>
        <end position="266"/>
    </location>
</feature>
<dbReference type="GO" id="GO:0016042">
    <property type="term" value="P:lipid catabolic process"/>
    <property type="evidence" value="ECO:0007669"/>
    <property type="project" value="UniProtKB-KW"/>
</dbReference>
<dbReference type="GO" id="GO:0016787">
    <property type="term" value="F:hydrolase activity"/>
    <property type="evidence" value="ECO:0007669"/>
    <property type="project" value="UniProtKB-KW"/>
</dbReference>
<dbReference type="EC" id="3.1.1.-" evidence="6"/>
<comment type="function">
    <text evidence="6">Lipolytic acyl hydrolase (LAH).</text>
</comment>
<reference evidence="10" key="1">
    <citation type="submission" date="2023-10" db="EMBL/GenBank/DDBJ databases">
        <title>Chromosome-level genome of the transformable northern wattle, Acacia crassicarpa.</title>
        <authorList>
            <person name="Massaro I."/>
            <person name="Sinha N.R."/>
            <person name="Poethig S."/>
            <person name="Leichty A.R."/>
        </authorList>
    </citation>
    <scope>NUCLEOTIDE SEQUENCE</scope>
    <source>
        <strain evidence="10">Acra3RX</strain>
        <tissue evidence="10">Leaf</tissue>
    </source>
</reference>
<evidence type="ECO:0000313" key="10">
    <source>
        <dbReference type="EMBL" id="KAK4254728.1"/>
    </source>
</evidence>
<keyword evidence="3 6" id="KW-0442">Lipid degradation</keyword>
<keyword evidence="11" id="KW-1185">Reference proteome</keyword>
<comment type="similarity">
    <text evidence="1 6">Belongs to the patatin family.</text>
</comment>
<evidence type="ECO:0000256" key="6">
    <source>
        <dbReference type="RuleBase" id="RU361262"/>
    </source>
</evidence>
<feature type="region of interest" description="Disordered" evidence="7">
    <location>
        <begin position="418"/>
        <end position="437"/>
    </location>
</feature>
<dbReference type="EMBL" id="JAWXYG010000014">
    <property type="protein sequence ID" value="KAK4254728.1"/>
    <property type="molecule type" value="Genomic_DNA"/>
</dbReference>
<dbReference type="PANTHER" id="PTHR32241">
    <property type="entry name" value="PATATIN-LIKE PROTEIN 6"/>
    <property type="match status" value="1"/>
</dbReference>
<comment type="caution">
    <text evidence="10">The sequence shown here is derived from an EMBL/GenBank/DDBJ whole genome shotgun (WGS) entry which is preliminary data.</text>
</comment>
<keyword evidence="2 6" id="KW-0378">Hydrolase</keyword>
<organism evidence="10 11">
    <name type="scientific">Acacia crassicarpa</name>
    <name type="common">northern wattle</name>
    <dbReference type="NCBI Taxonomy" id="499986"/>
    <lineage>
        <taxon>Eukaryota</taxon>
        <taxon>Viridiplantae</taxon>
        <taxon>Streptophyta</taxon>
        <taxon>Embryophyta</taxon>
        <taxon>Tracheophyta</taxon>
        <taxon>Spermatophyta</taxon>
        <taxon>Magnoliopsida</taxon>
        <taxon>eudicotyledons</taxon>
        <taxon>Gunneridae</taxon>
        <taxon>Pentapetalae</taxon>
        <taxon>rosids</taxon>
        <taxon>fabids</taxon>
        <taxon>Fabales</taxon>
        <taxon>Fabaceae</taxon>
        <taxon>Caesalpinioideae</taxon>
        <taxon>mimosoid clade</taxon>
        <taxon>Acacieae</taxon>
        <taxon>Acacia</taxon>
    </lineage>
</organism>
<dbReference type="SUPFAM" id="SSF52151">
    <property type="entry name" value="FabD/lysophospholipase-like"/>
    <property type="match status" value="1"/>
</dbReference>
<evidence type="ECO:0000256" key="2">
    <source>
        <dbReference type="ARBA" id="ARBA00022801"/>
    </source>
</evidence>
<evidence type="ECO:0000256" key="1">
    <source>
        <dbReference type="ARBA" id="ARBA00010240"/>
    </source>
</evidence>
<keyword evidence="8" id="KW-1133">Transmembrane helix</keyword>
<keyword evidence="4 6" id="KW-0443">Lipid metabolism</keyword>
<evidence type="ECO:0000259" key="9">
    <source>
        <dbReference type="PROSITE" id="PS51635"/>
    </source>
</evidence>
<evidence type="ECO:0000256" key="4">
    <source>
        <dbReference type="ARBA" id="ARBA00023098"/>
    </source>
</evidence>
<comment type="caution">
    <text evidence="5">Lacks conserved residue(s) required for the propagation of feature annotation.</text>
</comment>
<gene>
    <name evidence="10" type="ORF">QN277_010067</name>
</gene>
<dbReference type="InterPro" id="IPR016035">
    <property type="entry name" value="Acyl_Trfase/lysoPLipase"/>
</dbReference>
<dbReference type="Gene3D" id="3.40.1090.10">
    <property type="entry name" value="Cytosolic phospholipase A2 catalytic domain"/>
    <property type="match status" value="1"/>
</dbReference>
<evidence type="ECO:0000256" key="7">
    <source>
        <dbReference type="SAM" id="MobiDB-lite"/>
    </source>
</evidence>
<dbReference type="AlphaFoldDB" id="A0AAE1IS51"/>
<sequence>MAALSNIDSTFEVDKLTYEIFSILENKFLFGYNEPKNSKTVVANSVQISQEDAKSAKHNTGKVRILCIDGTGATDGILAAKSLVHLEACLRRKSGNPNAHIAAYFDVVAGSGVGGVLAALLFTRGRDGFPMFTAEEALKFLVENRRKIFRSKPGIFRRVIRASSSLSASKVEKLFRKVFGESTLKDTLKPVLIPCYDLITRAPFLFSRADALELDGYDFKMRDVCVATSADPVSVGPVEMKSMDGRTKIVAVDGGIAMNNPTTAAITHVLNNKHEFPFCNSVSDLLVLSLGNGESEFNTVEPKLSTSGLVKIAGEGASDMVDQAVSMAFVECGTGNYVRIQSNGVMAKKGESGKTTSDVVAAAEEMLGQKSVESVLFKGKRVVENTNADKLELFGGELIKEEERRKTSILPTVVLKHASPSPRTSSATTLSTLSSSC</sequence>
<evidence type="ECO:0000256" key="3">
    <source>
        <dbReference type="ARBA" id="ARBA00022963"/>
    </source>
</evidence>
<comment type="domain">
    <text evidence="6">The nitrogen atoms of the two glycine residues in the GGXR motif define the oxyanion hole, and stabilize the oxyanion that forms during the nucleophilic attack by the catalytic serine during substrate cleavage.</text>
</comment>
<keyword evidence="8" id="KW-0812">Transmembrane</keyword>
<dbReference type="PANTHER" id="PTHR32241:SF12">
    <property type="entry name" value="OS03G0784100 PROTEIN"/>
    <property type="match status" value="1"/>
</dbReference>
<protein>
    <recommendedName>
        <fullName evidence="6">Patatin</fullName>
        <ecNumber evidence="6">3.1.1.-</ecNumber>
    </recommendedName>
</protein>
<feature type="transmembrane region" description="Helical" evidence="8">
    <location>
        <begin position="101"/>
        <end position="122"/>
    </location>
</feature>
<dbReference type="PROSITE" id="PS51635">
    <property type="entry name" value="PNPLA"/>
    <property type="match status" value="1"/>
</dbReference>
<proteinExistence type="inferred from homology"/>
<evidence type="ECO:0000313" key="11">
    <source>
        <dbReference type="Proteomes" id="UP001293593"/>
    </source>
</evidence>
<evidence type="ECO:0000256" key="8">
    <source>
        <dbReference type="SAM" id="Phobius"/>
    </source>
</evidence>
<feature type="short sequence motif" description="DGA/G" evidence="5">
    <location>
        <begin position="253"/>
        <end position="255"/>
    </location>
</feature>
<dbReference type="InterPro" id="IPR002641">
    <property type="entry name" value="PNPLA_dom"/>
</dbReference>
<dbReference type="Proteomes" id="UP001293593">
    <property type="component" value="Unassembled WGS sequence"/>
</dbReference>
<evidence type="ECO:0000256" key="5">
    <source>
        <dbReference type="PROSITE-ProRule" id="PRU01161"/>
    </source>
</evidence>
<name>A0AAE1IS51_9FABA</name>
<dbReference type="Pfam" id="PF01734">
    <property type="entry name" value="Patatin"/>
    <property type="match status" value="1"/>
</dbReference>
<keyword evidence="8" id="KW-0472">Membrane</keyword>